<sequence>MKEKTRVKGEKSPFFSLPDKPLFHREDFSCICVELNFLNC</sequence>
<proteinExistence type="predicted"/>
<evidence type="ECO:0000313" key="1">
    <source>
        <dbReference type="EMBL" id="SDG78130.1"/>
    </source>
</evidence>
<reference evidence="1 2" key="1">
    <citation type="submission" date="2016-10" db="EMBL/GenBank/DDBJ databases">
        <authorList>
            <person name="de Groot N.N."/>
        </authorList>
    </citation>
    <scope>NUCLEOTIDE SEQUENCE [LARGE SCALE GENOMIC DNA]</scope>
    <source>
        <strain evidence="1 2">DSM 527</strain>
    </source>
</reference>
<gene>
    <name evidence="1" type="ORF">SAMN04488121_106264</name>
</gene>
<dbReference type="Proteomes" id="UP000199045">
    <property type="component" value="Unassembled WGS sequence"/>
</dbReference>
<dbReference type="STRING" id="104663.SAMN04488121_106264"/>
<name>A0A1G7X3I8_CHIFI</name>
<dbReference type="EMBL" id="FNBN01000006">
    <property type="protein sequence ID" value="SDG78130.1"/>
    <property type="molecule type" value="Genomic_DNA"/>
</dbReference>
<accession>A0A1G7X3I8</accession>
<organism evidence="1 2">
    <name type="scientific">Chitinophaga filiformis</name>
    <name type="common">Myxococcus filiformis</name>
    <name type="synonym">Flexibacter filiformis</name>
    <dbReference type="NCBI Taxonomy" id="104663"/>
    <lineage>
        <taxon>Bacteria</taxon>
        <taxon>Pseudomonadati</taxon>
        <taxon>Bacteroidota</taxon>
        <taxon>Chitinophagia</taxon>
        <taxon>Chitinophagales</taxon>
        <taxon>Chitinophagaceae</taxon>
        <taxon>Chitinophaga</taxon>
    </lineage>
</organism>
<evidence type="ECO:0000313" key="2">
    <source>
        <dbReference type="Proteomes" id="UP000199045"/>
    </source>
</evidence>
<dbReference type="AlphaFoldDB" id="A0A1G7X3I8"/>
<protein>
    <submittedName>
        <fullName evidence="1">Uncharacterized protein</fullName>
    </submittedName>
</protein>